<dbReference type="SUPFAM" id="SSF52317">
    <property type="entry name" value="Class I glutamine amidotransferase-like"/>
    <property type="match status" value="1"/>
</dbReference>
<dbReference type="Gene3D" id="3.40.50.880">
    <property type="match status" value="1"/>
</dbReference>
<feature type="non-terminal residue" evidence="2">
    <location>
        <position position="1"/>
    </location>
</feature>
<dbReference type="InterPro" id="IPR052158">
    <property type="entry name" value="INH-QAR"/>
</dbReference>
<dbReference type="InterPro" id="IPR002818">
    <property type="entry name" value="DJ-1/PfpI"/>
</dbReference>
<dbReference type="AlphaFoldDB" id="J0WL26"/>
<dbReference type="OMA" id="AHIAYIR"/>
<accession>J0WL26</accession>
<dbReference type="OrthoDB" id="543156at2759"/>
<dbReference type="KEGG" id="adl:AURDEDRAFT_77297"/>
<sequence>EFLRTQAPSARYVLSVCTGAWILAQAGLLDGKRATTNKSLYDVVVSRTSTSIRWVHKARWVVDGKLWTASGVTAGLDMAFGWVAQVVGQDVARQLAGVMEHAPRKQDDDEFADEWTQEKQKALAEQVKDMTCSGR</sequence>
<dbReference type="Proteomes" id="UP000006514">
    <property type="component" value="Unassembled WGS sequence"/>
</dbReference>
<organism evidence="2 3">
    <name type="scientific">Auricularia subglabra (strain TFB-10046 / SS5)</name>
    <name type="common">White-rot fungus</name>
    <name type="synonym">Auricularia delicata (strain TFB10046)</name>
    <dbReference type="NCBI Taxonomy" id="717982"/>
    <lineage>
        <taxon>Eukaryota</taxon>
        <taxon>Fungi</taxon>
        <taxon>Dikarya</taxon>
        <taxon>Basidiomycota</taxon>
        <taxon>Agaricomycotina</taxon>
        <taxon>Agaricomycetes</taxon>
        <taxon>Auriculariales</taxon>
        <taxon>Auriculariaceae</taxon>
        <taxon>Auricularia</taxon>
    </lineage>
</organism>
<feature type="domain" description="DJ-1/PfpI" evidence="1">
    <location>
        <begin position="1"/>
        <end position="83"/>
    </location>
</feature>
<evidence type="ECO:0000313" key="3">
    <source>
        <dbReference type="Proteomes" id="UP000006514"/>
    </source>
</evidence>
<name>J0WL26_AURST</name>
<dbReference type="PANTHER" id="PTHR43130">
    <property type="entry name" value="ARAC-FAMILY TRANSCRIPTIONAL REGULATOR"/>
    <property type="match status" value="1"/>
</dbReference>
<dbReference type="EMBL" id="JH688501">
    <property type="protein sequence ID" value="EJD32998.1"/>
    <property type="molecule type" value="Genomic_DNA"/>
</dbReference>
<dbReference type="Pfam" id="PF01965">
    <property type="entry name" value="DJ-1_PfpI"/>
    <property type="match status" value="1"/>
</dbReference>
<protein>
    <submittedName>
        <fullName evidence="2">Class I glutamine amidotransferase-like protein</fullName>
    </submittedName>
</protein>
<evidence type="ECO:0000313" key="2">
    <source>
        <dbReference type="EMBL" id="EJD32998.1"/>
    </source>
</evidence>
<proteinExistence type="predicted"/>
<dbReference type="InParanoid" id="J0WL26"/>
<dbReference type="PANTHER" id="PTHR43130:SF15">
    <property type="entry name" value="THIJ_PFPI FAMILY PROTEIN (AFU_ORTHOLOGUE AFUA_5G14240)"/>
    <property type="match status" value="1"/>
</dbReference>
<dbReference type="eggNOG" id="ENOG502S3AM">
    <property type="taxonomic scope" value="Eukaryota"/>
</dbReference>
<gene>
    <name evidence="2" type="ORF">AURDEDRAFT_77297</name>
</gene>
<keyword evidence="2" id="KW-0315">Glutamine amidotransferase</keyword>
<evidence type="ECO:0000259" key="1">
    <source>
        <dbReference type="Pfam" id="PF01965"/>
    </source>
</evidence>
<reference evidence="3" key="1">
    <citation type="journal article" date="2012" name="Science">
        <title>The Paleozoic origin of enzymatic lignin decomposition reconstructed from 31 fungal genomes.</title>
        <authorList>
            <person name="Floudas D."/>
            <person name="Binder M."/>
            <person name="Riley R."/>
            <person name="Barry K."/>
            <person name="Blanchette R.A."/>
            <person name="Henrissat B."/>
            <person name="Martinez A.T."/>
            <person name="Otillar R."/>
            <person name="Spatafora J.W."/>
            <person name="Yadav J.S."/>
            <person name="Aerts A."/>
            <person name="Benoit I."/>
            <person name="Boyd A."/>
            <person name="Carlson A."/>
            <person name="Copeland A."/>
            <person name="Coutinho P.M."/>
            <person name="de Vries R.P."/>
            <person name="Ferreira P."/>
            <person name="Findley K."/>
            <person name="Foster B."/>
            <person name="Gaskell J."/>
            <person name="Glotzer D."/>
            <person name="Gorecki P."/>
            <person name="Heitman J."/>
            <person name="Hesse C."/>
            <person name="Hori C."/>
            <person name="Igarashi K."/>
            <person name="Jurgens J.A."/>
            <person name="Kallen N."/>
            <person name="Kersten P."/>
            <person name="Kohler A."/>
            <person name="Kuees U."/>
            <person name="Kumar T.K.A."/>
            <person name="Kuo A."/>
            <person name="LaButti K."/>
            <person name="Larrondo L.F."/>
            <person name="Lindquist E."/>
            <person name="Ling A."/>
            <person name="Lombard V."/>
            <person name="Lucas S."/>
            <person name="Lundell T."/>
            <person name="Martin R."/>
            <person name="McLaughlin D.J."/>
            <person name="Morgenstern I."/>
            <person name="Morin E."/>
            <person name="Murat C."/>
            <person name="Nagy L.G."/>
            <person name="Nolan M."/>
            <person name="Ohm R.A."/>
            <person name="Patyshakuliyeva A."/>
            <person name="Rokas A."/>
            <person name="Ruiz-Duenas F.J."/>
            <person name="Sabat G."/>
            <person name="Salamov A."/>
            <person name="Samejima M."/>
            <person name="Schmutz J."/>
            <person name="Slot J.C."/>
            <person name="St John F."/>
            <person name="Stenlid J."/>
            <person name="Sun H."/>
            <person name="Sun S."/>
            <person name="Syed K."/>
            <person name="Tsang A."/>
            <person name="Wiebenga A."/>
            <person name="Young D."/>
            <person name="Pisabarro A."/>
            <person name="Eastwood D.C."/>
            <person name="Martin F."/>
            <person name="Cullen D."/>
            <person name="Grigoriev I.V."/>
            <person name="Hibbett D.S."/>
        </authorList>
    </citation>
    <scope>NUCLEOTIDE SEQUENCE [LARGE SCALE GENOMIC DNA]</scope>
    <source>
        <strain evidence="3">TFB10046</strain>
    </source>
</reference>
<keyword evidence="2" id="KW-0808">Transferase</keyword>
<keyword evidence="3" id="KW-1185">Reference proteome</keyword>
<dbReference type="InterPro" id="IPR029062">
    <property type="entry name" value="Class_I_gatase-like"/>
</dbReference>
<dbReference type="GO" id="GO:0016740">
    <property type="term" value="F:transferase activity"/>
    <property type="evidence" value="ECO:0007669"/>
    <property type="project" value="UniProtKB-KW"/>
</dbReference>